<feature type="compositionally biased region" description="Low complexity" evidence="4">
    <location>
        <begin position="783"/>
        <end position="797"/>
    </location>
</feature>
<dbReference type="PROSITE" id="PS50011">
    <property type="entry name" value="PROTEIN_KINASE_DOM"/>
    <property type="match status" value="1"/>
</dbReference>
<feature type="region of interest" description="Disordered" evidence="4">
    <location>
        <begin position="1"/>
        <end position="73"/>
    </location>
</feature>
<feature type="compositionally biased region" description="Polar residues" evidence="4">
    <location>
        <begin position="1392"/>
        <end position="1417"/>
    </location>
</feature>
<protein>
    <submittedName>
        <fullName evidence="8">Uncharacterized protein LOC106072425 isoform X1</fullName>
    </submittedName>
</protein>
<dbReference type="PROSITE" id="PS50088">
    <property type="entry name" value="ANK_REPEAT"/>
    <property type="match status" value="1"/>
</dbReference>
<dbReference type="GO" id="GO:0051082">
    <property type="term" value="F:unfolded protein binding"/>
    <property type="evidence" value="ECO:0007669"/>
    <property type="project" value="TreeGrafter"/>
</dbReference>
<dbReference type="GO" id="GO:0004674">
    <property type="term" value="F:protein serine/threonine kinase activity"/>
    <property type="evidence" value="ECO:0007669"/>
    <property type="project" value="InterPro"/>
</dbReference>
<feature type="compositionally biased region" description="Basic residues" evidence="4">
    <location>
        <begin position="511"/>
        <end position="525"/>
    </location>
</feature>
<feature type="domain" description="KEN" evidence="6">
    <location>
        <begin position="1849"/>
        <end position="1981"/>
    </location>
</feature>
<feature type="region of interest" description="Disordered" evidence="4">
    <location>
        <begin position="1521"/>
        <end position="1563"/>
    </location>
</feature>
<feature type="compositionally biased region" description="Polar residues" evidence="4">
    <location>
        <begin position="1205"/>
        <end position="1217"/>
    </location>
</feature>
<dbReference type="GO" id="GO:0004521">
    <property type="term" value="F:RNA endonuclease activity"/>
    <property type="evidence" value="ECO:0007669"/>
    <property type="project" value="InterPro"/>
</dbReference>
<dbReference type="OMA" id="HAFAINI"/>
<feature type="region of interest" description="Disordered" evidence="4">
    <location>
        <begin position="1392"/>
        <end position="1428"/>
    </location>
</feature>
<dbReference type="PANTHER" id="PTHR13954:SF28">
    <property type="match status" value="1"/>
</dbReference>
<dbReference type="Gene3D" id="1.25.40.20">
    <property type="entry name" value="Ankyrin repeat-containing domain"/>
    <property type="match status" value="1"/>
</dbReference>
<dbReference type="SUPFAM" id="SSF56112">
    <property type="entry name" value="Protein kinase-like (PK-like)"/>
    <property type="match status" value="1"/>
</dbReference>
<organism evidence="7 8">
    <name type="scientific">Biomphalaria glabrata</name>
    <name type="common">Bloodfluke planorb</name>
    <name type="synonym">Freshwater snail</name>
    <dbReference type="NCBI Taxonomy" id="6526"/>
    <lineage>
        <taxon>Eukaryota</taxon>
        <taxon>Metazoa</taxon>
        <taxon>Spiralia</taxon>
        <taxon>Lophotrochozoa</taxon>
        <taxon>Mollusca</taxon>
        <taxon>Gastropoda</taxon>
        <taxon>Heterobranchia</taxon>
        <taxon>Euthyneura</taxon>
        <taxon>Panpulmonata</taxon>
        <taxon>Hygrophila</taxon>
        <taxon>Lymnaeoidea</taxon>
        <taxon>Planorbidae</taxon>
        <taxon>Biomphalaria</taxon>
    </lineage>
</organism>
<feature type="region of interest" description="Disordered" evidence="4">
    <location>
        <begin position="761"/>
        <end position="797"/>
    </location>
</feature>
<evidence type="ECO:0000256" key="4">
    <source>
        <dbReference type="SAM" id="MobiDB-lite"/>
    </source>
</evidence>
<dbReference type="InterPro" id="IPR011009">
    <property type="entry name" value="Kinase-like_dom_sf"/>
</dbReference>
<dbReference type="Proteomes" id="UP001165740">
    <property type="component" value="Chromosome 7"/>
</dbReference>
<dbReference type="Gene3D" id="1.10.510.10">
    <property type="entry name" value="Transferase(Phosphotransferase) domain 1"/>
    <property type="match status" value="1"/>
</dbReference>
<gene>
    <name evidence="8" type="primary">LOC106072425</name>
</gene>
<accession>A0A9W3AXM4</accession>
<dbReference type="OrthoDB" id="6060579at2759"/>
<dbReference type="InterPro" id="IPR000719">
    <property type="entry name" value="Prot_kinase_dom"/>
</dbReference>
<dbReference type="SMART" id="SM00220">
    <property type="entry name" value="S_TKc"/>
    <property type="match status" value="1"/>
</dbReference>
<dbReference type="Pfam" id="PF12796">
    <property type="entry name" value="Ank_2"/>
    <property type="match status" value="1"/>
</dbReference>
<dbReference type="PROSITE" id="PS50297">
    <property type="entry name" value="ANK_REP_REGION"/>
    <property type="match status" value="1"/>
</dbReference>
<feature type="compositionally biased region" description="Basic residues" evidence="4">
    <location>
        <begin position="1"/>
        <end position="12"/>
    </location>
</feature>
<feature type="region of interest" description="Disordered" evidence="4">
    <location>
        <begin position="1198"/>
        <end position="1226"/>
    </location>
</feature>
<dbReference type="GeneID" id="106072425"/>
<feature type="compositionally biased region" description="Basic and acidic residues" evidence="4">
    <location>
        <begin position="46"/>
        <end position="57"/>
    </location>
</feature>
<reference evidence="8" key="1">
    <citation type="submission" date="2025-08" db="UniProtKB">
        <authorList>
            <consortium name="RefSeq"/>
        </authorList>
    </citation>
    <scope>IDENTIFICATION</scope>
</reference>
<dbReference type="GO" id="GO:0036498">
    <property type="term" value="P:IRE1-mediated unfolded protein response"/>
    <property type="evidence" value="ECO:0007669"/>
    <property type="project" value="TreeGrafter"/>
</dbReference>
<sequence length="1981" mass="220465">MSSSGSRKRRHKSKDDSLNGNQDSEGPKESSLVLKIAEQQTTQADQHAEQQSDDQHQGAESQTETGEPKTNLTTGLLDRLFVSRQSEVTTQSTQDEERCFTVLQSAVSWKHLDLAEVLLQEGADVAEVTESGQNSLMIAAADGDVKMLKLLWRYKGDNLDINATDKDGSTALHLCTQNACAEGVSFLITCGADVTAKNKLGQTPLHLTAILGDQELCDVFIKSLTTGEPAEDQQPATVKGILMEDLAGRTPICEALRFQHLVVVKTLMNSCDQEEALEFYVKRIQKLKSLPSGGEKDGDLDIQSIIGSLLLVTKMIPKNHLKELSEADPINCLVQVVRLNVESIRIVSTACLMISELIWKECPEEEEEHAKLKSGVDEVKNADVREELLKQFLDCRGPHMVMEKLSSHVFTAHDTYLIVSTLLPVMILVRWQAGKTWLEQNSGNLSFFKELLTRKKIFMTQMNLRNQLVHGMQVGNLIKEFLTFVEGIEAKDREQNLVELLEEEERERIKREKKKRKRQKKHSKQAKAETPQVVIVDASTDDESSAPAVSWNRKAYQNASEVVSSASFENALEETTFQQDKQVSKEDQGLVKKFFPSDSADKNSEKESKWVKTATGSEEFPPISAGSDDRVTSDSNDGWVKVEGRKPSGRNTIKPMTTCLVNPNPVKIPELTKLAPMRWADVAKIGCSKDLGARNFTVLLGDVSRSTTPDYFKLSSLSKNTESFASVVSHGSESELKRRTDERSSDWTQIARNAFVDNMYSKERDAEQIPPTDASSDSDSEDTSSTTSSECPSGLSSELKNSLSVADDFFGIDTSFSKSICKNREFPSFACAFPNPYADSRDNSLFSSPNLRCFDVSKRLFIGQTSLVESMSSSDKNHHRNDEKVQEIGGAWNWLDDKTSTLSNDWETGASIRPSEMSYLAACAERKPTFHGREDGNDGRARRSSSPLFSKADLIYDHMPELGSCSAGICPLQSNKNWLDIGNGTLDYAVQKKMFFDHKKSLDAWQSDNLLQTVSESGHWTDQETSVKNLTRKLSNPWSSLLASDTSASTESKHQTSESFMPSFASMSNAVDNNPIVTSMVESVLTPTVTSLSGLNSEKKLSTFCTNNNDIPSPPPGFQIQKSNPLRSFAFDQTLSSSISQDVFNKPSESINQDFRLSTSSLTTGHGDVDLRKLERSMTVTSLNSRSPMVGIVGPFTKMTKQSDDSLPQQMSRQQRPSTGSSLGLTSTTQSFSSVVVSSFGANQSSRTSAIQSVLGLPVSASQRIPAVTSNAPSWSERVAQSLNPTSANTGLNTTVSPASSLMDFPSTLIGRSQSKMTSRLLDSQPTLLKRASDNQLRSLQEFMECYQRQQAEQSLLQQHLLEKHQQECCGLTGAQLSQLYRQHKAHVSQQQLQQKAAPFATQQQNRQNLPRQSQISPPVLFPSDLRDEPEPRVVDKQTFPAFHESGTSDLLSDLFADPLLIERIAINQIRQQFLTQQANCLLRDTALNVLRDSVYGNDLDYYASMYRVKLKDILGGAPRHTDSAGNRCDQDMHNLATSRNSTTSDGRSLSPNRDTGQEKTSRRWRDAINRILETSWTMRRQYGDIVIPSAVAEYTVSHVEFPLVLGLNTDGQEIAVLILDKSQAYIDPCLLDVMCDPDLDHHFILKCKGMSETCTTEYVALELCDYTLSEYMQIVQLSHRQDPLSANRLSWQLLEGIKFVHHHLGMPHGFLKPSWIFVDSEGRLRLGGCGIVTKINNHIMGPSSMIRNEPVRSACWTSSEDLNSDRPQPSMASDIQVAGMLLYFILTGGQHPFGASPLEVEVNLARNSSQMQHISEEANDLVSGMLFPDPSARPTIEHCLKHPFFWSSEKKFRLILIVGSDVLTEMKTGIALTGNGSPTMMEILGVLDICEVSPNWVQAINPAVMKEMRSFRVYKNSLSELTLFIYNCCLHFDKMSAVAKEVLDDPCKYFQSLFPSLFMAIYRSLKASDRIDRTCYKPFF</sequence>
<dbReference type="InterPro" id="IPR010513">
    <property type="entry name" value="KEN_dom"/>
</dbReference>
<evidence type="ECO:0000256" key="1">
    <source>
        <dbReference type="ARBA" id="ARBA00022741"/>
    </source>
</evidence>
<feature type="domain" description="Protein kinase" evidence="5">
    <location>
        <begin position="1577"/>
        <end position="1846"/>
    </location>
</feature>
<dbReference type="RefSeq" id="XP_055891979.1">
    <property type="nucleotide sequence ID" value="XM_056036004.1"/>
</dbReference>
<dbReference type="InterPro" id="IPR002110">
    <property type="entry name" value="Ankyrin_rpt"/>
</dbReference>
<dbReference type="Pfam" id="PF06479">
    <property type="entry name" value="Ribonuc_2-5A"/>
    <property type="match status" value="1"/>
</dbReference>
<dbReference type="InterPro" id="IPR045133">
    <property type="entry name" value="IRE1/2-like"/>
</dbReference>
<name>A0A9W3AXM4_BIOGL</name>
<feature type="compositionally biased region" description="Polar residues" evidence="4">
    <location>
        <begin position="58"/>
        <end position="73"/>
    </location>
</feature>
<feature type="compositionally biased region" description="Basic and acidic residues" evidence="4">
    <location>
        <begin position="599"/>
        <end position="610"/>
    </location>
</feature>
<dbReference type="GO" id="GO:1990604">
    <property type="term" value="C:IRE1-TRAF2-ASK1 complex"/>
    <property type="evidence" value="ECO:0007669"/>
    <property type="project" value="TreeGrafter"/>
</dbReference>
<keyword evidence="3" id="KW-0040">ANK repeat</keyword>
<dbReference type="Pfam" id="PF00069">
    <property type="entry name" value="Pkinase"/>
    <property type="match status" value="1"/>
</dbReference>
<dbReference type="GO" id="GO:0005524">
    <property type="term" value="F:ATP binding"/>
    <property type="evidence" value="ECO:0007669"/>
    <property type="project" value="UniProtKB-KW"/>
</dbReference>
<dbReference type="Gene3D" id="1.20.1440.180">
    <property type="entry name" value="KEN domain"/>
    <property type="match status" value="1"/>
</dbReference>
<dbReference type="InterPro" id="IPR038357">
    <property type="entry name" value="KEN_sf"/>
</dbReference>
<proteinExistence type="predicted"/>
<dbReference type="PANTHER" id="PTHR13954">
    <property type="entry name" value="IRE1-RELATED"/>
    <property type="match status" value="1"/>
</dbReference>
<feature type="region of interest" description="Disordered" evidence="4">
    <location>
        <begin position="595"/>
        <end position="654"/>
    </location>
</feature>
<dbReference type="PROSITE" id="PS51392">
    <property type="entry name" value="KEN"/>
    <property type="match status" value="1"/>
</dbReference>
<evidence type="ECO:0000313" key="7">
    <source>
        <dbReference type="Proteomes" id="UP001165740"/>
    </source>
</evidence>
<evidence type="ECO:0000256" key="3">
    <source>
        <dbReference type="PROSITE-ProRule" id="PRU00023"/>
    </source>
</evidence>
<feature type="repeat" description="ANK" evidence="3">
    <location>
        <begin position="167"/>
        <end position="199"/>
    </location>
</feature>
<evidence type="ECO:0000256" key="2">
    <source>
        <dbReference type="ARBA" id="ARBA00022840"/>
    </source>
</evidence>
<feature type="region of interest" description="Disordered" evidence="4">
    <location>
        <begin position="508"/>
        <end position="541"/>
    </location>
</feature>
<dbReference type="GO" id="GO:0070059">
    <property type="term" value="P:intrinsic apoptotic signaling pathway in response to endoplasmic reticulum stress"/>
    <property type="evidence" value="ECO:0007669"/>
    <property type="project" value="TreeGrafter"/>
</dbReference>
<dbReference type="InterPro" id="IPR036770">
    <property type="entry name" value="Ankyrin_rpt-contain_sf"/>
</dbReference>
<keyword evidence="1" id="KW-0547">Nucleotide-binding</keyword>
<dbReference type="GO" id="GO:0006397">
    <property type="term" value="P:mRNA processing"/>
    <property type="evidence" value="ECO:0007669"/>
    <property type="project" value="InterPro"/>
</dbReference>
<feature type="compositionally biased region" description="Polar residues" evidence="4">
    <location>
        <begin position="1536"/>
        <end position="1555"/>
    </location>
</feature>
<dbReference type="SMART" id="SM00248">
    <property type="entry name" value="ANK"/>
    <property type="match status" value="5"/>
</dbReference>
<evidence type="ECO:0000259" key="6">
    <source>
        <dbReference type="PROSITE" id="PS51392"/>
    </source>
</evidence>
<keyword evidence="2" id="KW-0067">ATP-binding</keyword>
<dbReference type="SUPFAM" id="SSF48403">
    <property type="entry name" value="Ankyrin repeat"/>
    <property type="match status" value="1"/>
</dbReference>
<evidence type="ECO:0000259" key="5">
    <source>
        <dbReference type="PROSITE" id="PS50011"/>
    </source>
</evidence>
<evidence type="ECO:0000313" key="8">
    <source>
        <dbReference type="RefSeq" id="XP_055891979.1"/>
    </source>
</evidence>
<keyword evidence="7" id="KW-1185">Reference proteome</keyword>